<dbReference type="EMBL" id="JAUJYN010000008">
    <property type="protein sequence ID" value="KAK1264437.1"/>
    <property type="molecule type" value="Genomic_DNA"/>
</dbReference>
<reference evidence="2" key="2">
    <citation type="submission" date="2023-06" db="EMBL/GenBank/DDBJ databases">
        <authorList>
            <person name="Ma L."/>
            <person name="Liu K.-W."/>
            <person name="Li Z."/>
            <person name="Hsiao Y.-Y."/>
            <person name="Qi Y."/>
            <person name="Fu T."/>
            <person name="Tang G."/>
            <person name="Zhang D."/>
            <person name="Sun W.-H."/>
            <person name="Liu D.-K."/>
            <person name="Li Y."/>
            <person name="Chen G.-Z."/>
            <person name="Liu X.-D."/>
            <person name="Liao X.-Y."/>
            <person name="Jiang Y.-T."/>
            <person name="Yu X."/>
            <person name="Hao Y."/>
            <person name="Huang J."/>
            <person name="Zhao X.-W."/>
            <person name="Ke S."/>
            <person name="Chen Y.-Y."/>
            <person name="Wu W.-L."/>
            <person name="Hsu J.-L."/>
            <person name="Lin Y.-F."/>
            <person name="Huang M.-D."/>
            <person name="Li C.-Y."/>
            <person name="Huang L."/>
            <person name="Wang Z.-W."/>
            <person name="Zhao X."/>
            <person name="Zhong W.-Y."/>
            <person name="Peng D.-H."/>
            <person name="Ahmad S."/>
            <person name="Lan S."/>
            <person name="Zhang J.-S."/>
            <person name="Tsai W.-C."/>
            <person name="Van De Peer Y."/>
            <person name="Liu Z.-J."/>
        </authorList>
    </citation>
    <scope>NUCLEOTIDE SEQUENCE</scope>
    <source>
        <strain evidence="2">SCP</strain>
        <tissue evidence="2">Leaves</tissue>
    </source>
</reference>
<dbReference type="Proteomes" id="UP001179952">
    <property type="component" value="Unassembled WGS sequence"/>
</dbReference>
<keyword evidence="4" id="KW-1185">Reference proteome</keyword>
<evidence type="ECO:0000313" key="3">
    <source>
        <dbReference type="EMBL" id="KAK1264437.1"/>
    </source>
</evidence>
<evidence type="ECO:0000256" key="1">
    <source>
        <dbReference type="SAM" id="MobiDB-lite"/>
    </source>
</evidence>
<organism evidence="2 4">
    <name type="scientific">Acorus gramineus</name>
    <name type="common">Dwarf sweet flag</name>
    <dbReference type="NCBI Taxonomy" id="55184"/>
    <lineage>
        <taxon>Eukaryota</taxon>
        <taxon>Viridiplantae</taxon>
        <taxon>Streptophyta</taxon>
        <taxon>Embryophyta</taxon>
        <taxon>Tracheophyta</taxon>
        <taxon>Spermatophyta</taxon>
        <taxon>Magnoliopsida</taxon>
        <taxon>Liliopsida</taxon>
        <taxon>Acoraceae</taxon>
        <taxon>Acorus</taxon>
    </lineage>
</organism>
<sequence>MRITMRCTRRDWTTHHQGRSNGVPPTPSRSKDPAPDASATSTCAGSDPTVGSPTTSRSTALIRDPSPSTTARDSPMASGTALISAADEPPSVAPLPLIRKWTAYPSRMCKKKETGPIEKASPLFCHV</sequence>
<comment type="caution">
    <text evidence="2">The sequence shown here is derived from an EMBL/GenBank/DDBJ whole genome shotgun (WGS) entry which is preliminary data.</text>
</comment>
<dbReference type="AlphaFoldDB" id="A0AAV8ZYU1"/>
<accession>A0AAV8ZYU1</accession>
<reference evidence="2" key="1">
    <citation type="journal article" date="2023" name="Nat. Commun.">
        <title>Diploid and tetraploid genomes of Acorus and the evolution of monocots.</title>
        <authorList>
            <person name="Ma L."/>
            <person name="Liu K.W."/>
            <person name="Li Z."/>
            <person name="Hsiao Y.Y."/>
            <person name="Qi Y."/>
            <person name="Fu T."/>
            <person name="Tang G.D."/>
            <person name="Zhang D."/>
            <person name="Sun W.H."/>
            <person name="Liu D.K."/>
            <person name="Li Y."/>
            <person name="Chen G.Z."/>
            <person name="Liu X.D."/>
            <person name="Liao X.Y."/>
            <person name="Jiang Y.T."/>
            <person name="Yu X."/>
            <person name="Hao Y."/>
            <person name="Huang J."/>
            <person name="Zhao X.W."/>
            <person name="Ke S."/>
            <person name="Chen Y.Y."/>
            <person name="Wu W.L."/>
            <person name="Hsu J.L."/>
            <person name="Lin Y.F."/>
            <person name="Huang M.D."/>
            <person name="Li C.Y."/>
            <person name="Huang L."/>
            <person name="Wang Z.W."/>
            <person name="Zhao X."/>
            <person name="Zhong W.Y."/>
            <person name="Peng D.H."/>
            <person name="Ahmad S."/>
            <person name="Lan S."/>
            <person name="Zhang J.S."/>
            <person name="Tsai W.C."/>
            <person name="Van de Peer Y."/>
            <person name="Liu Z.J."/>
        </authorList>
    </citation>
    <scope>NUCLEOTIDE SEQUENCE</scope>
    <source>
        <strain evidence="2">SCP</strain>
    </source>
</reference>
<protein>
    <submittedName>
        <fullName evidence="2">Uncharacterized protein</fullName>
    </submittedName>
</protein>
<evidence type="ECO:0000313" key="2">
    <source>
        <dbReference type="EMBL" id="KAK1257658.1"/>
    </source>
</evidence>
<proteinExistence type="predicted"/>
<feature type="compositionally biased region" description="Polar residues" evidence="1">
    <location>
        <begin position="38"/>
        <end position="59"/>
    </location>
</feature>
<gene>
    <name evidence="3" type="ORF">QJS04_geneDACA016132</name>
    <name evidence="2" type="ORF">QJS04_geneDACA024247</name>
</gene>
<feature type="region of interest" description="Disordered" evidence="1">
    <location>
        <begin position="1"/>
        <end position="92"/>
    </location>
</feature>
<evidence type="ECO:0000313" key="4">
    <source>
        <dbReference type="Proteomes" id="UP001179952"/>
    </source>
</evidence>
<name>A0AAV8ZYU1_ACOGR</name>
<dbReference type="EMBL" id="JAUJYN010000037">
    <property type="protein sequence ID" value="KAK1257658.1"/>
    <property type="molecule type" value="Genomic_DNA"/>
</dbReference>